<protein>
    <submittedName>
        <fullName evidence="3">Uncharacterized protein LOC125179542</fullName>
    </submittedName>
</protein>
<gene>
    <name evidence="3" type="primary">LOC125179542</name>
</gene>
<dbReference type="AlphaFoldDB" id="A0A979FXS4"/>
<organism evidence="2 3">
    <name type="scientific">Hyalella azteca</name>
    <name type="common">Amphipod</name>
    <dbReference type="NCBI Taxonomy" id="294128"/>
    <lineage>
        <taxon>Eukaryota</taxon>
        <taxon>Metazoa</taxon>
        <taxon>Ecdysozoa</taxon>
        <taxon>Arthropoda</taxon>
        <taxon>Crustacea</taxon>
        <taxon>Multicrustacea</taxon>
        <taxon>Malacostraca</taxon>
        <taxon>Eumalacostraca</taxon>
        <taxon>Peracarida</taxon>
        <taxon>Amphipoda</taxon>
        <taxon>Senticaudata</taxon>
        <taxon>Talitrida</taxon>
        <taxon>Talitroidea</taxon>
        <taxon>Hyalellidae</taxon>
        <taxon>Hyalella</taxon>
    </lineage>
</organism>
<accession>A0A979FXS4</accession>
<sequence>MFAAGRGYSEYKASTISGDSKATLATRLITTRFFSSSITVLDSLYKSYKSLVRAFIQNRETASPVDAVKFKVRGQDFAVELVLMLDIFTPIKDLLERCQRVEQYIWNSILWIRDTLERLDRISAELEQLHKLDDLSRLPSHLFPHTRKHAEELGKRKFFDLELLDGWLTRPSPGRGKSDGVEWVLYEPEEYLHDVADLSKNLKSALRKRYQDCSSPLAHLLDECLNPRRVLQCLTGSRSVPDGRPKLDQGNNFKLGGVTAFHTFFNFVCSLPHVKKRQSEEDLDFDPQFSNETYFKFCTFIHDCVWGKSGFSLKTWFPELPEVSSQLVKMSRCVAKEEKYEFSFSIGNSFSSSFDEAAFFKSFYVDKKVFEKVGQELCTALDVAVSMGGCEAVVESFYSVVDTQQKGGNMSNETLEVQVLVTRSRSGAGQTGPGPGFSQYPLSHLP</sequence>
<evidence type="ECO:0000313" key="2">
    <source>
        <dbReference type="Proteomes" id="UP000694843"/>
    </source>
</evidence>
<feature type="region of interest" description="Disordered" evidence="1">
    <location>
        <begin position="425"/>
        <end position="446"/>
    </location>
</feature>
<proteinExistence type="predicted"/>
<dbReference type="KEGG" id="hazt:125179542"/>
<dbReference type="GeneID" id="125179542"/>
<dbReference type="OrthoDB" id="10225104at2759"/>
<evidence type="ECO:0000256" key="1">
    <source>
        <dbReference type="SAM" id="MobiDB-lite"/>
    </source>
</evidence>
<evidence type="ECO:0000313" key="3">
    <source>
        <dbReference type="RefSeq" id="XP_047741568.1"/>
    </source>
</evidence>
<dbReference type="Proteomes" id="UP000694843">
    <property type="component" value="Unplaced"/>
</dbReference>
<keyword evidence="2" id="KW-1185">Reference proteome</keyword>
<name>A0A979FXS4_HYAAZ</name>
<dbReference type="RefSeq" id="XP_047741568.1">
    <property type="nucleotide sequence ID" value="XM_047885612.1"/>
</dbReference>
<reference evidence="3" key="1">
    <citation type="submission" date="2025-08" db="UniProtKB">
        <authorList>
            <consortium name="RefSeq"/>
        </authorList>
    </citation>
    <scope>IDENTIFICATION</scope>
    <source>
        <tissue evidence="3">Whole organism</tissue>
    </source>
</reference>